<reference evidence="1" key="1">
    <citation type="journal article" date="2015" name="Nature">
        <title>Complex archaea that bridge the gap between prokaryotes and eukaryotes.</title>
        <authorList>
            <person name="Spang A."/>
            <person name="Saw J.H."/>
            <person name="Jorgensen S.L."/>
            <person name="Zaremba-Niedzwiedzka K."/>
            <person name="Martijn J."/>
            <person name="Lind A.E."/>
            <person name="van Eijk R."/>
            <person name="Schleper C."/>
            <person name="Guy L."/>
            <person name="Ettema T.J."/>
        </authorList>
    </citation>
    <scope>NUCLEOTIDE SEQUENCE</scope>
</reference>
<dbReference type="EMBL" id="LAZR01010639">
    <property type="protein sequence ID" value="KKM65899.1"/>
    <property type="molecule type" value="Genomic_DNA"/>
</dbReference>
<organism evidence="1">
    <name type="scientific">marine sediment metagenome</name>
    <dbReference type="NCBI Taxonomy" id="412755"/>
    <lineage>
        <taxon>unclassified sequences</taxon>
        <taxon>metagenomes</taxon>
        <taxon>ecological metagenomes</taxon>
    </lineage>
</organism>
<evidence type="ECO:0000313" key="1">
    <source>
        <dbReference type="EMBL" id="KKM65899.1"/>
    </source>
</evidence>
<protein>
    <submittedName>
        <fullName evidence="1">Uncharacterized protein</fullName>
    </submittedName>
</protein>
<feature type="non-terminal residue" evidence="1">
    <location>
        <position position="25"/>
    </location>
</feature>
<dbReference type="AlphaFoldDB" id="A0A0F9J7Y5"/>
<accession>A0A0F9J7Y5</accession>
<comment type="caution">
    <text evidence="1">The sequence shown here is derived from an EMBL/GenBank/DDBJ whole genome shotgun (WGS) entry which is preliminary data.</text>
</comment>
<name>A0A0F9J7Y5_9ZZZZ</name>
<sequence>MTIKDALRWCFKDDVKLHFKGARYQ</sequence>
<gene>
    <name evidence="1" type="ORF">LCGC14_1486720</name>
</gene>
<proteinExistence type="predicted"/>